<dbReference type="Pfam" id="PF03960">
    <property type="entry name" value="ArsC"/>
    <property type="match status" value="1"/>
</dbReference>
<dbReference type="NCBIfam" id="TIGR01617">
    <property type="entry name" value="arsC_related"/>
    <property type="match status" value="1"/>
</dbReference>
<comment type="similarity">
    <text evidence="1">Belongs to the ArsC family.</text>
</comment>
<dbReference type="Proteomes" id="UP000722336">
    <property type="component" value="Unassembled WGS sequence"/>
</dbReference>
<organism evidence="2 3">
    <name type="scientific">Pacificimonas pallii</name>
    <dbReference type="NCBI Taxonomy" id="2827236"/>
    <lineage>
        <taxon>Bacteria</taxon>
        <taxon>Pseudomonadati</taxon>
        <taxon>Pseudomonadota</taxon>
        <taxon>Alphaproteobacteria</taxon>
        <taxon>Sphingomonadales</taxon>
        <taxon>Sphingosinicellaceae</taxon>
        <taxon>Pacificimonas</taxon>
    </lineage>
</organism>
<reference evidence="2 3" key="1">
    <citation type="submission" date="2021-04" db="EMBL/GenBank/DDBJ databases">
        <authorList>
            <person name="Pira H."/>
            <person name="Risdian C."/>
            <person name="Wink J."/>
        </authorList>
    </citation>
    <scope>NUCLEOTIDE SEQUENCE [LARGE SCALE GENOMIC DNA]</scope>
    <source>
        <strain evidence="2 3">WHA3</strain>
    </source>
</reference>
<dbReference type="PROSITE" id="PS51353">
    <property type="entry name" value="ARSC"/>
    <property type="match status" value="1"/>
</dbReference>
<dbReference type="InterPro" id="IPR006660">
    <property type="entry name" value="Arsenate_reductase-like"/>
</dbReference>
<dbReference type="RefSeq" id="WP_218443741.1">
    <property type="nucleotide sequence ID" value="NZ_JAGSPA010000001.1"/>
</dbReference>
<proteinExistence type="inferred from homology"/>
<gene>
    <name evidence="2" type="ORF">KCG44_01405</name>
</gene>
<evidence type="ECO:0000313" key="2">
    <source>
        <dbReference type="EMBL" id="MBV7255434.1"/>
    </source>
</evidence>
<dbReference type="PANTHER" id="PTHR30041:SF8">
    <property type="entry name" value="PROTEIN YFFB"/>
    <property type="match status" value="1"/>
</dbReference>
<dbReference type="EMBL" id="JAGSPA010000001">
    <property type="protein sequence ID" value="MBV7255434.1"/>
    <property type="molecule type" value="Genomic_DNA"/>
</dbReference>
<accession>A0ABS6SAK5</accession>
<protein>
    <submittedName>
        <fullName evidence="2">Arsenate reductase</fullName>
    </submittedName>
</protein>
<dbReference type="CDD" id="cd03035">
    <property type="entry name" value="ArsC_Yffb"/>
    <property type="match status" value="1"/>
</dbReference>
<comment type="caution">
    <text evidence="2">The sequence shown here is derived from an EMBL/GenBank/DDBJ whole genome shotgun (WGS) entry which is preliminary data.</text>
</comment>
<sequence>MTKMYGIPNCDTVRTAKKALDAAGTAYVFHDYKKAGADAARIEGWARTVGMDRLLNKRGTTWRKLDEAEQARAEDLAGAAALMAENPSLIKRPVIEHGEKVLVGFNEAEWTANGLL</sequence>
<keyword evidence="3" id="KW-1185">Reference proteome</keyword>
<dbReference type="InterPro" id="IPR006504">
    <property type="entry name" value="Tscrpt_reg_Spx/MgsR"/>
</dbReference>
<dbReference type="PANTHER" id="PTHR30041">
    <property type="entry name" value="ARSENATE REDUCTASE"/>
    <property type="match status" value="1"/>
</dbReference>
<evidence type="ECO:0000256" key="1">
    <source>
        <dbReference type="PROSITE-ProRule" id="PRU01282"/>
    </source>
</evidence>
<name>A0ABS6SAK5_9SPHN</name>
<evidence type="ECO:0000313" key="3">
    <source>
        <dbReference type="Proteomes" id="UP000722336"/>
    </source>
</evidence>